<accession>A0A841BTC8</accession>
<dbReference type="AlphaFoldDB" id="A0A841BTC8"/>
<protein>
    <recommendedName>
        <fullName evidence="2">TadE-like domain-containing protein</fullName>
    </recommendedName>
</protein>
<keyword evidence="1" id="KW-0812">Transmembrane</keyword>
<keyword evidence="1" id="KW-0472">Membrane</keyword>
<name>A0A841BTC8_9ACTN</name>
<dbReference type="Pfam" id="PF07811">
    <property type="entry name" value="TadE"/>
    <property type="match status" value="1"/>
</dbReference>
<proteinExistence type="predicted"/>
<dbReference type="RefSeq" id="WP_184838690.1">
    <property type="nucleotide sequence ID" value="NZ_JACHMN010000002.1"/>
</dbReference>
<feature type="domain" description="TadE-like" evidence="2">
    <location>
        <begin position="11"/>
        <end position="53"/>
    </location>
</feature>
<feature type="transmembrane region" description="Helical" evidence="1">
    <location>
        <begin position="12"/>
        <end position="32"/>
    </location>
</feature>
<keyword evidence="4" id="KW-1185">Reference proteome</keyword>
<evidence type="ECO:0000259" key="2">
    <source>
        <dbReference type="Pfam" id="PF07811"/>
    </source>
</evidence>
<evidence type="ECO:0000313" key="3">
    <source>
        <dbReference type="EMBL" id="MBB5870955.1"/>
    </source>
</evidence>
<dbReference type="Proteomes" id="UP000587527">
    <property type="component" value="Unassembled WGS sequence"/>
</dbReference>
<evidence type="ECO:0000313" key="4">
    <source>
        <dbReference type="Proteomes" id="UP000587527"/>
    </source>
</evidence>
<gene>
    <name evidence="3" type="ORF">F4553_004334</name>
</gene>
<dbReference type="InterPro" id="IPR012495">
    <property type="entry name" value="TadE-like_dom"/>
</dbReference>
<organism evidence="3 4">
    <name type="scientific">Allocatelliglobosispora scoriae</name>
    <dbReference type="NCBI Taxonomy" id="643052"/>
    <lineage>
        <taxon>Bacteria</taxon>
        <taxon>Bacillati</taxon>
        <taxon>Actinomycetota</taxon>
        <taxon>Actinomycetes</taxon>
        <taxon>Micromonosporales</taxon>
        <taxon>Micromonosporaceae</taxon>
        <taxon>Allocatelliglobosispora</taxon>
    </lineage>
</organism>
<keyword evidence="1" id="KW-1133">Transmembrane helix</keyword>
<dbReference type="EMBL" id="JACHMN010000002">
    <property type="protein sequence ID" value="MBB5870955.1"/>
    <property type="molecule type" value="Genomic_DNA"/>
</dbReference>
<comment type="caution">
    <text evidence="3">The sequence shown here is derived from an EMBL/GenBank/DDBJ whole genome shotgun (WGS) entry which is preliminary data.</text>
</comment>
<evidence type="ECO:0000256" key="1">
    <source>
        <dbReference type="SAM" id="Phobius"/>
    </source>
</evidence>
<sequence length="137" mass="14030">MKRRSRTGDRGAAAAEFALVLPLLLLLVFGIIDFGRMINQQLTLTEGAREGSRLAVVVPGSSDSAIEARVRLVAADAHVVGPVTSCRNAAAGAQVTVTATKTFEFATPVGVFAAFFGAGGVGGNFTMTGEGVGTCRS</sequence>
<reference evidence="3 4" key="1">
    <citation type="submission" date="2020-08" db="EMBL/GenBank/DDBJ databases">
        <title>Sequencing the genomes of 1000 actinobacteria strains.</title>
        <authorList>
            <person name="Klenk H.-P."/>
        </authorList>
    </citation>
    <scope>NUCLEOTIDE SEQUENCE [LARGE SCALE GENOMIC DNA]</scope>
    <source>
        <strain evidence="3 4">DSM 45362</strain>
    </source>
</reference>